<accession>A0ACD3SUP0</accession>
<evidence type="ECO:0000313" key="1">
    <source>
        <dbReference type="EMBL" id="TMS59628.1"/>
    </source>
</evidence>
<dbReference type="Proteomes" id="UP000004277">
    <property type="component" value="Unassembled WGS sequence"/>
</dbReference>
<dbReference type="EMBL" id="AKCV02000006">
    <property type="protein sequence ID" value="TMS59628.1"/>
    <property type="molecule type" value="Genomic_DNA"/>
</dbReference>
<gene>
    <name evidence="1" type="ORF">MW7_001845</name>
</gene>
<sequence length="252" mass="25557">MNNARWILPMTLLACGTPAWSAAPVQPVMVELVDDGELAAARGKYLGQFVVTGFMVEMATQWLNHEALATASARLTAAGLDRGGHPEVSVNTAANVNASAQASSAPAPAGVAGLQISGLGQISQIAGDGNTMANVTTIAFQREPLPGAGPGGTTTSDAAAAGYRAHAAIAGNTLLIGVATPNGVATQAIQSRAHSVNTGGAGNLMQTAQIVGHQQQVVNQMSVQLQIRSMSASQLSQIGIGQALEAVSMLRR</sequence>
<proteinExistence type="predicted"/>
<evidence type="ECO:0000313" key="2">
    <source>
        <dbReference type="Proteomes" id="UP000004277"/>
    </source>
</evidence>
<name>A0ACD3SUP0_9BURK</name>
<reference evidence="1" key="1">
    <citation type="submission" date="2019-05" db="EMBL/GenBank/DDBJ databases">
        <title>Revised genome assembly of Burkholderiaceae (previously Ralstonia) sp. PBA.</title>
        <authorList>
            <person name="Gan H.M."/>
        </authorList>
    </citation>
    <scope>NUCLEOTIDE SEQUENCE</scope>
    <source>
        <strain evidence="1">PBA</strain>
    </source>
</reference>
<protein>
    <submittedName>
        <fullName evidence="1">Uncharacterized protein</fullName>
    </submittedName>
</protein>
<organism evidence="1 2">
    <name type="scientific">Imbroritus primus</name>
    <dbReference type="NCBI Taxonomy" id="3058603"/>
    <lineage>
        <taxon>Bacteria</taxon>
        <taxon>Pseudomonadati</taxon>
        <taxon>Pseudomonadota</taxon>
        <taxon>Betaproteobacteria</taxon>
        <taxon>Burkholderiales</taxon>
        <taxon>Burkholderiaceae</taxon>
        <taxon>Imbroritus</taxon>
    </lineage>
</organism>
<keyword evidence="2" id="KW-1185">Reference proteome</keyword>
<comment type="caution">
    <text evidence="1">The sequence shown here is derived from an EMBL/GenBank/DDBJ whole genome shotgun (WGS) entry which is preliminary data.</text>
</comment>